<dbReference type="EMBL" id="CDMZ01000067">
    <property type="protein sequence ID" value="CEM05840.1"/>
    <property type="molecule type" value="Genomic_DNA"/>
</dbReference>
<protein>
    <recommendedName>
        <fullName evidence="3">Reverse transcriptase Ty1/copia-type domain-containing protein</fullName>
    </recommendedName>
</protein>
<feature type="region of interest" description="Disordered" evidence="1">
    <location>
        <begin position="521"/>
        <end position="588"/>
    </location>
</feature>
<name>A0A0G4F1W3_9ALVE</name>
<feature type="compositionally biased region" description="Low complexity" evidence="1">
    <location>
        <begin position="557"/>
        <end position="580"/>
    </location>
</feature>
<evidence type="ECO:0000313" key="2">
    <source>
        <dbReference type="EMBL" id="CEM05840.1"/>
    </source>
</evidence>
<proteinExistence type="predicted"/>
<dbReference type="VEuPathDB" id="CryptoDB:Cvel_14744"/>
<sequence>MVPVRREVEDEPVQDVQATHVDDIFGAGERTEEAFDVLGERFKIGSRTKVNVGSKAKYIGMDMYRLDAHTFELTSKSYLEGIDVNAILEKLKKSLSKKDVALAEEQDVDMSLQGVYEEANGVLGWAVHLNWRRALWFSLLSKATTKPTARHLSAVKTAIHGLKTYREPLVLHGLKGRELHLAGCSDAMWNRPKYEGRQGNIMMLNDESWDLERDGPKNVISEDLSKDKSKHSSSSIDELIAVYRLIKRIARFKMDDRETGGEEKKSLFPPLTDEWMFERYQRRCFVKRDGSAAYQAIADDDSKRLWEIDQILSALKSAPDEKQAVGRVVNKWYAGGIQDANSQNDSKEYLKQVWEAVRSNRSVPIQMQKKKVTRALQAVGQYPGKGLFIAKPKKLITAMENLLDLADMCGLTVADEDAARYTQDGLPQKLASSLRTGLKADYNKFQPLIKAIRDEINEHGEGCFLSWESEAEREQRERSEQLKANLITTTQQQQQSPPGLLIWQQTLRDEMQNQMQALYTGQAGVPPRLPQRQRRGYGGSNAAVRQQPWPCQRQEPHQQFNQQQQWMQQQQHPQQPPQQHLRPRNAPPALGGCQDCGYYRSHPPHEC</sequence>
<reference evidence="2" key="1">
    <citation type="submission" date="2014-11" db="EMBL/GenBank/DDBJ databases">
        <authorList>
            <person name="Otto D Thomas"/>
            <person name="Naeem Raeece"/>
        </authorList>
    </citation>
    <scope>NUCLEOTIDE SEQUENCE</scope>
</reference>
<evidence type="ECO:0008006" key="3">
    <source>
        <dbReference type="Google" id="ProtNLM"/>
    </source>
</evidence>
<accession>A0A0G4F1W3</accession>
<evidence type="ECO:0000256" key="1">
    <source>
        <dbReference type="SAM" id="MobiDB-lite"/>
    </source>
</evidence>
<dbReference type="AlphaFoldDB" id="A0A0G4F1W3"/>
<gene>
    <name evidence="2" type="ORF">Cvel_14744</name>
</gene>
<organism evidence="2">
    <name type="scientific">Chromera velia CCMP2878</name>
    <dbReference type="NCBI Taxonomy" id="1169474"/>
    <lineage>
        <taxon>Eukaryota</taxon>
        <taxon>Sar</taxon>
        <taxon>Alveolata</taxon>
        <taxon>Colpodellida</taxon>
        <taxon>Chromeraceae</taxon>
        <taxon>Chromera</taxon>
    </lineage>
</organism>